<proteinExistence type="predicted"/>
<name>A0A5E4S615_9BURK</name>
<accession>A0A5E4S615</accession>
<dbReference type="EMBL" id="CABPSM010000001">
    <property type="protein sequence ID" value="VVD69984.1"/>
    <property type="molecule type" value="Genomic_DNA"/>
</dbReference>
<dbReference type="AlphaFoldDB" id="A0A5E4S615"/>
<evidence type="ECO:0000313" key="1">
    <source>
        <dbReference type="EMBL" id="VVD69984.1"/>
    </source>
</evidence>
<evidence type="ECO:0000313" key="2">
    <source>
        <dbReference type="Proteomes" id="UP000343317"/>
    </source>
</evidence>
<organism evidence="1 2">
    <name type="scientific">Pandoraea horticolens</name>
    <dbReference type="NCBI Taxonomy" id="2508298"/>
    <lineage>
        <taxon>Bacteria</taxon>
        <taxon>Pseudomonadati</taxon>
        <taxon>Pseudomonadota</taxon>
        <taxon>Betaproteobacteria</taxon>
        <taxon>Burkholderiales</taxon>
        <taxon>Burkholderiaceae</taxon>
        <taxon>Pandoraea</taxon>
    </lineage>
</organism>
<keyword evidence="2" id="KW-1185">Reference proteome</keyword>
<reference evidence="1 2" key="1">
    <citation type="submission" date="2019-08" db="EMBL/GenBank/DDBJ databases">
        <authorList>
            <person name="Peeters C."/>
        </authorList>
    </citation>
    <scope>NUCLEOTIDE SEQUENCE [LARGE SCALE GENOMIC DNA]</scope>
    <source>
        <strain evidence="1 2">LMG 31112</strain>
    </source>
</reference>
<sequence>MTADAINAASLAFKKALIERALGGEMNHHLGYPSGTAKPASVTNQRNGRGAKTVLTEDGPIRSRCRATATAASSHC</sequence>
<dbReference type="Proteomes" id="UP000343317">
    <property type="component" value="Unassembled WGS sequence"/>
</dbReference>
<gene>
    <name evidence="1" type="ORF">PHO31112_00555</name>
</gene>
<protein>
    <submittedName>
        <fullName evidence="1">Transposase</fullName>
    </submittedName>
</protein>